<dbReference type="GO" id="GO:0005576">
    <property type="term" value="C:extracellular region"/>
    <property type="evidence" value="ECO:0007669"/>
    <property type="project" value="UniProtKB-SubCell"/>
</dbReference>
<comment type="caution">
    <text evidence="3">The sequence shown here is derived from an EMBL/GenBank/DDBJ whole genome shotgun (WGS) entry which is preliminary data.</text>
</comment>
<comment type="subcellular location">
    <subcellularLocation>
        <location evidence="1">Secreted</location>
    </subcellularLocation>
</comment>
<name>A0A1E5QJS9_9CYAN</name>
<evidence type="ECO:0000256" key="2">
    <source>
        <dbReference type="ARBA" id="ARBA00022525"/>
    </source>
</evidence>
<keyword evidence="2" id="KW-0964">Secreted</keyword>
<dbReference type="OrthoDB" id="517984at2"/>
<dbReference type="PANTHER" id="PTHR38340">
    <property type="entry name" value="S-LAYER PROTEIN"/>
    <property type="match status" value="1"/>
</dbReference>
<proteinExistence type="predicted"/>
<gene>
    <name evidence="3" type="ORF">BH720_11975</name>
</gene>
<dbReference type="EMBL" id="MJGC01000058">
    <property type="protein sequence ID" value="OEJ74932.1"/>
    <property type="molecule type" value="Genomic_DNA"/>
</dbReference>
<sequence>MPTFIGTPGNDLMDGSPEPDLILALSGDDTVRGLGGNDWLAGNQGNDWLDGGDGADTLYGGKDNDTLFGGAGNDVLFGDEGNDVIYGGAGDDFAAGGNGDDPIFGNAGNDTLFGNQGNDTLSGDEGNDWLFGGMGNDLLMGGVGDDTLSGDLGADILVGGPGRDVFVLSLRTGGSRLIDADTIVDFQVGEDAIALTEGLTLNRVAISQQGNDTVLRLRRADGSAGDYLALLLNVNAGSLTPASFIPSGSNLNPTPPPPNPGSGGAFVAVDQGVLTVNLGNLQPPTATEVRSNLFSPPIVANPIAGIPPFVNPVGTDLIRDPATGEWVRAGVNQPGSIFGPGGLPTAPGITEIIPAQLPAPASSPFYLDASGIPRPLSQLTLGGGNIAPLLNPEGSLVPVTSPGTLAAPPVIQSLPLPPLYFDFQGVPRLSSELASPIFGDPRYLGFTGAIAPLLNPSGEPILAREAIVN</sequence>
<dbReference type="Pfam" id="PF00353">
    <property type="entry name" value="HemolysinCabind"/>
    <property type="match status" value="4"/>
</dbReference>
<dbReference type="Gene3D" id="2.150.10.10">
    <property type="entry name" value="Serralysin-like metalloprotease, C-terminal"/>
    <property type="match status" value="3"/>
</dbReference>
<protein>
    <recommendedName>
        <fullName evidence="4">Calcium-binding protein</fullName>
    </recommendedName>
</protein>
<dbReference type="RefSeq" id="WP_069967441.1">
    <property type="nucleotide sequence ID" value="NZ_CM124774.1"/>
</dbReference>
<accession>A0A1E5QJS9</accession>
<dbReference type="InterPro" id="IPR011049">
    <property type="entry name" value="Serralysin-like_metalloprot_C"/>
</dbReference>
<dbReference type="AlphaFoldDB" id="A0A1E5QJS9"/>
<evidence type="ECO:0008006" key="4">
    <source>
        <dbReference type="Google" id="ProtNLM"/>
    </source>
</evidence>
<reference evidence="3" key="1">
    <citation type="submission" date="2016-09" db="EMBL/GenBank/DDBJ databases">
        <title>Draft genome of thermotolerant cyanobacterium Desertifilum sp. strain IPPAS B-1220.</title>
        <authorList>
            <person name="Sinetova M.A."/>
            <person name="Bolakhan K."/>
            <person name="Zayadan B.K."/>
            <person name="Mironov K.S."/>
            <person name="Ustinova V."/>
            <person name="Kupriyanova E.V."/>
            <person name="Sidorov R.A."/>
            <person name="Skrypnik A.N."/>
            <person name="Gogoleva N.E."/>
            <person name="Gogolev Y.V."/>
            <person name="Los D.A."/>
        </authorList>
    </citation>
    <scope>NUCLEOTIDE SEQUENCE [LARGE SCALE GENOMIC DNA]</scope>
    <source>
        <strain evidence="3">IPPAS B-1220</strain>
    </source>
</reference>
<dbReference type="PRINTS" id="PR00313">
    <property type="entry name" value="CABNDNGRPT"/>
</dbReference>
<dbReference type="PANTHER" id="PTHR38340:SF1">
    <property type="entry name" value="S-LAYER PROTEIN"/>
    <property type="match status" value="1"/>
</dbReference>
<dbReference type="SUPFAM" id="SSF51120">
    <property type="entry name" value="beta-Roll"/>
    <property type="match status" value="1"/>
</dbReference>
<organism evidence="3">
    <name type="scientific">Desertifilum tharense IPPAS B-1220</name>
    <dbReference type="NCBI Taxonomy" id="1781255"/>
    <lineage>
        <taxon>Bacteria</taxon>
        <taxon>Bacillati</taxon>
        <taxon>Cyanobacteriota</taxon>
        <taxon>Cyanophyceae</taxon>
        <taxon>Desertifilales</taxon>
        <taxon>Desertifilaceae</taxon>
        <taxon>Desertifilum</taxon>
    </lineage>
</organism>
<evidence type="ECO:0000256" key="1">
    <source>
        <dbReference type="ARBA" id="ARBA00004613"/>
    </source>
</evidence>
<dbReference type="InterPro" id="IPR050557">
    <property type="entry name" value="RTX_toxin/Mannuronan_C5-epim"/>
</dbReference>
<dbReference type="InterPro" id="IPR001343">
    <property type="entry name" value="Hemolysn_Ca-bd"/>
</dbReference>
<dbReference type="STRING" id="1781255.BH720_11975"/>
<evidence type="ECO:0000313" key="3">
    <source>
        <dbReference type="EMBL" id="OEJ74932.1"/>
    </source>
</evidence>
<dbReference type="GO" id="GO:0005509">
    <property type="term" value="F:calcium ion binding"/>
    <property type="evidence" value="ECO:0007669"/>
    <property type="project" value="InterPro"/>
</dbReference>
<dbReference type="InterPro" id="IPR018511">
    <property type="entry name" value="Hemolysin-typ_Ca-bd_CS"/>
</dbReference>
<dbReference type="PROSITE" id="PS00330">
    <property type="entry name" value="HEMOLYSIN_CALCIUM"/>
    <property type="match status" value="4"/>
</dbReference>